<dbReference type="InterPro" id="IPR049381">
    <property type="entry name" value="UbiD-like_C"/>
</dbReference>
<dbReference type="Gene3D" id="3.40.1670.10">
    <property type="entry name" value="UbiD C-terminal domain-like"/>
    <property type="match status" value="1"/>
</dbReference>
<evidence type="ECO:0000313" key="4">
    <source>
        <dbReference type="Proteomes" id="UP000547674"/>
    </source>
</evidence>
<organism evidence="3 4">
    <name type="scientific">Eiseniibacteriota bacterium</name>
    <dbReference type="NCBI Taxonomy" id="2212470"/>
    <lineage>
        <taxon>Bacteria</taxon>
        <taxon>Candidatus Eiseniibacteriota</taxon>
    </lineage>
</organism>
<evidence type="ECO:0000259" key="2">
    <source>
        <dbReference type="Pfam" id="PF20696"/>
    </source>
</evidence>
<evidence type="ECO:0000313" key="3">
    <source>
        <dbReference type="EMBL" id="NNF06004.1"/>
    </source>
</evidence>
<name>A0A7Y2H1F5_UNCEI</name>
<dbReference type="AlphaFoldDB" id="A0A7Y2H1F5"/>
<dbReference type="EMBL" id="JABDJR010000168">
    <property type="protein sequence ID" value="NNF06004.1"/>
    <property type="molecule type" value="Genomic_DNA"/>
</dbReference>
<sequence>FGTANRVLMAFGEEPRQTVARAAQLPQTLVPPTLVKLWSHRDLLKTLSKVGMRRVSSGPVRKVKQNPPVLSTLPALKTWEQDGGPFITLPLVYTEHPEGHGSNLGMYRIQIYDDATTGIHWQIGKGGGFHYQVAEKKNQALPVNIIVGGPPALILGAIAPLPENVPELLLASLLAGKRLPLADNPAGPLPLVSEAEFVLVGEVPPNERRLEGPFGDHYGYYSLEHEYPVFHCHTMYHREDAIFPATVVGKPRQEDFFIGDFLQELLSPIFPVVMPAVEDLWSYGETGYHSLSAAVVKSRYKRESMASAFRILGEGQLSLTKFLLVMDKPQDLKNFKSVLTHVLERADFRTDLYIFGNLSMDTLDYSGTTVNEGSKGVLLGVGDPIRDLPHAYEGDLPVGINEVAVFCPGCLVISGPTVADDPHAGSRVVQHPGFREWPMIVLVDRAEEAARSSARFLWTTFTRFEPAADIHSAEARVIKNHVAYETPVLIDARLKPHFPEELFCDPETAKTVSERWKEYFPSGQVAMGESDTADLDRL</sequence>
<dbReference type="SUPFAM" id="SSF50475">
    <property type="entry name" value="FMN-binding split barrel"/>
    <property type="match status" value="1"/>
</dbReference>
<feature type="non-terminal residue" evidence="3">
    <location>
        <position position="1"/>
    </location>
</feature>
<dbReference type="Pfam" id="PF01977">
    <property type="entry name" value="UbiD"/>
    <property type="match status" value="1"/>
</dbReference>
<dbReference type="PANTHER" id="PTHR30108:SF7">
    <property type="entry name" value="3-POLYPRENYL-4-HYDROXYBENZOATE DECARBOXYLASE"/>
    <property type="match status" value="1"/>
</dbReference>
<dbReference type="Proteomes" id="UP000547674">
    <property type="component" value="Unassembled WGS sequence"/>
</dbReference>
<gene>
    <name evidence="3" type="ORF">HKN21_04530</name>
</gene>
<feature type="domain" description="3-octaprenyl-4-hydroxybenzoate carboxy-lyase-like C-terminal" evidence="2">
    <location>
        <begin position="257"/>
        <end position="377"/>
    </location>
</feature>
<evidence type="ECO:0000259" key="1">
    <source>
        <dbReference type="Pfam" id="PF01977"/>
    </source>
</evidence>
<dbReference type="InterPro" id="IPR048304">
    <property type="entry name" value="UbiD_Rift_dom"/>
</dbReference>
<protein>
    <submittedName>
        <fullName evidence="3">4-hydroxybenzoate decarboxylase</fullName>
    </submittedName>
</protein>
<dbReference type="GO" id="GO:0005737">
    <property type="term" value="C:cytoplasm"/>
    <property type="evidence" value="ECO:0007669"/>
    <property type="project" value="TreeGrafter"/>
</dbReference>
<dbReference type="GO" id="GO:0016831">
    <property type="term" value="F:carboxy-lyase activity"/>
    <property type="evidence" value="ECO:0007669"/>
    <property type="project" value="InterPro"/>
</dbReference>
<dbReference type="SUPFAM" id="SSF143968">
    <property type="entry name" value="UbiD C-terminal domain-like"/>
    <property type="match status" value="2"/>
</dbReference>
<dbReference type="Pfam" id="PF20696">
    <property type="entry name" value="UbiD_C"/>
    <property type="match status" value="1"/>
</dbReference>
<proteinExistence type="predicted"/>
<accession>A0A7Y2H1F5</accession>
<dbReference type="InterPro" id="IPR002830">
    <property type="entry name" value="UbiD"/>
</dbReference>
<comment type="caution">
    <text evidence="3">The sequence shown here is derived from an EMBL/GenBank/DDBJ whole genome shotgun (WGS) entry which is preliminary data.</text>
</comment>
<dbReference type="PANTHER" id="PTHR30108">
    <property type="entry name" value="3-OCTAPRENYL-4-HYDROXYBENZOATE CARBOXY-LYASE-RELATED"/>
    <property type="match status" value="1"/>
</dbReference>
<reference evidence="3 4" key="1">
    <citation type="submission" date="2020-03" db="EMBL/GenBank/DDBJ databases">
        <title>Metabolic flexibility allows generalist bacteria to become dominant in a frequently disturbed ecosystem.</title>
        <authorList>
            <person name="Chen Y.-J."/>
            <person name="Leung P.M."/>
            <person name="Bay S.K."/>
            <person name="Hugenholtz P."/>
            <person name="Kessler A.J."/>
            <person name="Shelley G."/>
            <person name="Waite D.W."/>
            <person name="Cook P.L."/>
            <person name="Greening C."/>
        </authorList>
    </citation>
    <scope>NUCLEOTIDE SEQUENCE [LARGE SCALE GENOMIC DNA]</scope>
    <source>
        <strain evidence="3">SS_bin_28</strain>
    </source>
</reference>
<feature type="domain" description="3-octaprenyl-4-hydroxybenzoate carboxy-lyase-like Rift-related" evidence="1">
    <location>
        <begin position="55"/>
        <end position="251"/>
    </location>
</feature>